<proteinExistence type="predicted"/>
<dbReference type="AlphaFoldDB" id="A0A521C465"/>
<organism evidence="1 2">
    <name type="scientific">Balnearium lithotrophicum</name>
    <dbReference type="NCBI Taxonomy" id="223788"/>
    <lineage>
        <taxon>Bacteria</taxon>
        <taxon>Pseudomonadati</taxon>
        <taxon>Aquificota</taxon>
        <taxon>Aquificia</taxon>
        <taxon>Desulfurobacteriales</taxon>
        <taxon>Desulfurobacteriaceae</taxon>
        <taxon>Balnearium</taxon>
    </lineage>
</organism>
<evidence type="ECO:0000313" key="2">
    <source>
        <dbReference type="Proteomes" id="UP000317315"/>
    </source>
</evidence>
<dbReference type="OrthoDB" id="13486at2"/>
<dbReference type="EMBL" id="FXTM01000009">
    <property type="protein sequence ID" value="SMO53500.1"/>
    <property type="molecule type" value="Genomic_DNA"/>
</dbReference>
<accession>A0A521C465</accession>
<reference evidence="1 2" key="1">
    <citation type="submission" date="2017-05" db="EMBL/GenBank/DDBJ databases">
        <authorList>
            <person name="Varghese N."/>
            <person name="Submissions S."/>
        </authorList>
    </citation>
    <scope>NUCLEOTIDE SEQUENCE [LARGE SCALE GENOMIC DNA]</scope>
    <source>
        <strain evidence="1 2">DSM 16304</strain>
    </source>
</reference>
<name>A0A521C465_9BACT</name>
<sequence length="157" mass="18545">MFGLFRRKEEQEVRNLRELFEKRSEEVENTAWISTAIVGTDGLKIFLKKRNDNYNVERLLPYAQKLFQSALKFHEKSHPGLKIANFEPPRVLIYQMDTREIVFVVKGFSKKLDFFVVYIVDPELSPHFSIDKGLKKLRSWVFKISQDIDKILGRGKH</sequence>
<evidence type="ECO:0000313" key="1">
    <source>
        <dbReference type="EMBL" id="SMO53500.1"/>
    </source>
</evidence>
<dbReference type="Proteomes" id="UP000317315">
    <property type="component" value="Unassembled WGS sequence"/>
</dbReference>
<gene>
    <name evidence="1" type="ORF">SAMN06269117_10930</name>
</gene>
<dbReference type="RefSeq" id="WP_142935088.1">
    <property type="nucleotide sequence ID" value="NZ_FXTM01000009.1"/>
</dbReference>
<keyword evidence="2" id="KW-1185">Reference proteome</keyword>
<protein>
    <submittedName>
        <fullName evidence="1">Uncharacterized protein</fullName>
    </submittedName>
</protein>